<keyword evidence="1" id="KW-0175">Coiled coil</keyword>
<dbReference type="OrthoDB" id="5569911at2759"/>
<gene>
    <name evidence="5" type="ORF">ATNIH1004_004587</name>
    <name evidence="6" type="ORF">EYZ11_010574</name>
</gene>
<dbReference type="PANTHER" id="PTHR19327">
    <property type="entry name" value="GOLGIN"/>
    <property type="match status" value="1"/>
</dbReference>
<feature type="coiled-coil region" evidence="1">
    <location>
        <begin position="826"/>
        <end position="881"/>
    </location>
</feature>
<keyword evidence="7" id="KW-1185">Reference proteome</keyword>
<dbReference type="Pfam" id="PF15456">
    <property type="entry name" value="Uds1"/>
    <property type="match status" value="1"/>
</dbReference>
<reference evidence="6 7" key="1">
    <citation type="submission" date="2019-03" db="EMBL/GenBank/DDBJ databases">
        <title>The genome sequence of a newly discovered highly antifungal drug resistant Aspergillus species, Aspergillus tanneri NIH 1004.</title>
        <authorList>
            <person name="Mounaud S."/>
            <person name="Singh I."/>
            <person name="Joardar V."/>
            <person name="Pakala S."/>
            <person name="Pakala S."/>
            <person name="Venepally P."/>
            <person name="Hoover J."/>
            <person name="Nierman W."/>
            <person name="Chung J."/>
            <person name="Losada L."/>
        </authorList>
    </citation>
    <scope>NUCLEOTIDE SEQUENCE [LARGE SCALE GENOMIC DNA]</scope>
    <source>
        <strain evidence="6 7">NIH1004</strain>
    </source>
</reference>
<dbReference type="PANTHER" id="PTHR19327:SF0">
    <property type="entry name" value="GOLGIN SUBFAMILY A MEMBER 4"/>
    <property type="match status" value="1"/>
</dbReference>
<feature type="region of interest" description="Disordered" evidence="2">
    <location>
        <begin position="1"/>
        <end position="65"/>
    </location>
</feature>
<evidence type="ECO:0000313" key="5">
    <source>
        <dbReference type="EMBL" id="KAA8648702.1"/>
    </source>
</evidence>
<dbReference type="AlphaFoldDB" id="A0A4S3JAE1"/>
<dbReference type="EMBL" id="QUQM01000003">
    <property type="protein sequence ID" value="KAA8648702.1"/>
    <property type="molecule type" value="Genomic_DNA"/>
</dbReference>
<dbReference type="InterPro" id="IPR029191">
    <property type="entry name" value="Uds1"/>
</dbReference>
<evidence type="ECO:0000259" key="3">
    <source>
        <dbReference type="Pfam" id="PF15456"/>
    </source>
</evidence>
<dbReference type="RefSeq" id="XP_033428063.1">
    <property type="nucleotide sequence ID" value="XM_033569257.1"/>
</dbReference>
<reference evidence="5 8" key="2">
    <citation type="submission" date="2019-08" db="EMBL/GenBank/DDBJ databases">
        <title>The genome sequence of a newly discovered highly antifungal drug resistant Aspergillus species, Aspergillus tanneri NIH 1004.</title>
        <authorList>
            <person name="Mounaud S."/>
            <person name="Singh I."/>
            <person name="Joardar V."/>
            <person name="Pakala S."/>
            <person name="Pakala S."/>
            <person name="Venepally P."/>
            <person name="Chung J.K."/>
            <person name="Losada L."/>
            <person name="Nierman W.C."/>
        </authorList>
    </citation>
    <scope>NUCLEOTIDE SEQUENCE [LARGE SCALE GENOMIC DNA]</scope>
    <source>
        <strain evidence="5 8">NIH1004</strain>
    </source>
</reference>
<sequence>MSRLDLSSSESSYGGDPGYSANSLGAPQPPPTKTVVDGYPGTFDSQNAETSRYNPLNTMHPQSSALNTNDPVAMYLLTETAIGDSKDYEILSLEEVEGLKKEYKFLSGRLDAAKRKLALETKLRDAAMSLSKLYNPKSPRVSDEYNAGGSPGSNHSQKISPGNTGATGPMDKTDGELAVIMRKCEDLSQEIWNLERRVQLVQKRLLEHTAGILQVTHKGLKKNMNNNIPHTPESLSSHNTRDSVDEFDDRSLYKPSAHVHEPGGQGTRRVGATNGSEQMAIGLDALHNVERRLEELSERMRTMILESDPNSDLNYIPQLSNSGGPVSPTAMAEAHLAYIEDGLGVLEAQPAGASRSQDVDYETEQKLREINAQLHHIVSQSGLSRAQPLPPPPQSSSANLSEQLSYLGLGVDNLQQRVEGFLEQKSILTTQIQQQRELNSKSDAQRDAHIADLIEQLAHVKKDLELSEREAVQSRDQLHLAMEQLENGHRDLPGQQLRNVPEDHSSALESEKEARTLAEAEIAHLRNVMQELQHEKDAQADAHEARLRAEAEVARLHNVMQELQHEKEAQADSHEARLRAEAEIARLQKTMHDLQQEKEAQADAHEARLRAEDEVTRLEAHIKQLHSGSNAHTEELNAVRSEADSEMVRLQSVIDQLRREADAKAEEAEEARERAEQRISQLEDTMQQVRSEADARVEEAVDKRAQAEKEIERLEASMNQLRVDIESQLQEATQGRTHAEENAKRLQGELTELEGEIVRVQTELTMAKAELDGAYGSRAQRAADIASNPAIQKEFDELHTRNIELAEELASLKAGRPGSGDLQHRVEMLEKELRETVDDYEVMTRASIEFEKERERFEGHIDSLRDRCEQLETQLNEERINWMGHNASMGRDGTYETTSTMVLKNEFKKMMRDTRVENMKILKGEQEERRRLETLVRNLKKEQANANGKLVSQSVTAL</sequence>
<feature type="compositionally biased region" description="Low complexity" evidence="2">
    <location>
        <begin position="1"/>
        <end position="20"/>
    </location>
</feature>
<dbReference type="Proteomes" id="UP000308092">
    <property type="component" value="Unassembled WGS sequence"/>
</dbReference>
<feature type="domain" description="DUF7801" evidence="4">
    <location>
        <begin position="736"/>
        <end position="884"/>
    </location>
</feature>
<dbReference type="Proteomes" id="UP000324241">
    <property type="component" value="Unassembled WGS sequence"/>
</dbReference>
<name>A0A4S3JAE1_9EURO</name>
<evidence type="ECO:0000259" key="4">
    <source>
        <dbReference type="Pfam" id="PF25078"/>
    </source>
</evidence>
<evidence type="ECO:0000256" key="2">
    <source>
        <dbReference type="SAM" id="MobiDB-lite"/>
    </source>
</evidence>
<dbReference type="InterPro" id="IPR056703">
    <property type="entry name" value="DUF7801"/>
</dbReference>
<proteinExistence type="predicted"/>
<accession>A0A4S3JAE1</accession>
<feature type="compositionally biased region" description="Polar residues" evidence="2">
    <location>
        <begin position="152"/>
        <end position="166"/>
    </location>
</feature>
<comment type="caution">
    <text evidence="6">The sequence shown here is derived from an EMBL/GenBank/DDBJ whole genome shotgun (WGS) entry which is preliminary data.</text>
</comment>
<feature type="coiled-coil region" evidence="1">
    <location>
        <begin position="640"/>
        <end position="770"/>
    </location>
</feature>
<feature type="coiled-coil region" evidence="1">
    <location>
        <begin position="508"/>
        <end position="604"/>
    </location>
</feature>
<protein>
    <submittedName>
        <fullName evidence="6">Uncharacterized protein</fullName>
    </submittedName>
</protein>
<organism evidence="6 7">
    <name type="scientific">Aspergillus tanneri</name>
    <dbReference type="NCBI Taxonomy" id="1220188"/>
    <lineage>
        <taxon>Eukaryota</taxon>
        <taxon>Fungi</taxon>
        <taxon>Dikarya</taxon>
        <taxon>Ascomycota</taxon>
        <taxon>Pezizomycotina</taxon>
        <taxon>Eurotiomycetes</taxon>
        <taxon>Eurotiomycetidae</taxon>
        <taxon>Eurotiales</taxon>
        <taxon>Aspergillaceae</taxon>
        <taxon>Aspergillus</taxon>
        <taxon>Aspergillus subgen. Circumdati</taxon>
    </lineage>
</organism>
<dbReference type="GeneID" id="54327289"/>
<dbReference type="Pfam" id="PF25078">
    <property type="entry name" value="DUF7801"/>
    <property type="match status" value="1"/>
</dbReference>
<feature type="compositionally biased region" description="Polar residues" evidence="2">
    <location>
        <begin position="43"/>
        <end position="65"/>
    </location>
</feature>
<dbReference type="Gene3D" id="1.10.287.1490">
    <property type="match status" value="1"/>
</dbReference>
<feature type="domain" description="Up-regulated during septation protein 1" evidence="3">
    <location>
        <begin position="74"/>
        <end position="216"/>
    </location>
</feature>
<dbReference type="EMBL" id="SOSA01000578">
    <property type="protein sequence ID" value="THC89971.1"/>
    <property type="molecule type" value="Genomic_DNA"/>
</dbReference>
<evidence type="ECO:0000313" key="7">
    <source>
        <dbReference type="Proteomes" id="UP000308092"/>
    </source>
</evidence>
<evidence type="ECO:0000313" key="8">
    <source>
        <dbReference type="Proteomes" id="UP000324241"/>
    </source>
</evidence>
<feature type="coiled-coil region" evidence="1">
    <location>
        <begin position="177"/>
        <end position="204"/>
    </location>
</feature>
<evidence type="ECO:0000313" key="6">
    <source>
        <dbReference type="EMBL" id="THC89971.1"/>
    </source>
</evidence>
<feature type="coiled-coil region" evidence="1">
    <location>
        <begin position="922"/>
        <end position="949"/>
    </location>
</feature>
<feature type="region of interest" description="Disordered" evidence="2">
    <location>
        <begin position="134"/>
        <end position="172"/>
    </location>
</feature>
<dbReference type="VEuPathDB" id="FungiDB:EYZ11_010574"/>
<dbReference type="STRING" id="1220188.A0A4S3JAE1"/>
<evidence type="ECO:0000256" key="1">
    <source>
        <dbReference type="SAM" id="Coils"/>
    </source>
</evidence>